<gene>
    <name evidence="1" type="ORF">BO86DRAFT_211753</name>
</gene>
<dbReference type="RefSeq" id="XP_025530939.1">
    <property type="nucleotide sequence ID" value="XM_025666849.1"/>
</dbReference>
<sequence length="151" mass="16853">MLLAPKYIRSGSFGGLRSARLTLLLSLDNRLSAKSNILDLDFTMQLLRGAVMGEPTGDSSRSWPSWGRLHRASLRPITATFARNHTQALGPVHRPLNSRVSLMWDAEQLSGLRDATQRSCTFLGVRIVPRPDRAKRPIHLAEREGPFPQQS</sequence>
<evidence type="ECO:0000313" key="1">
    <source>
        <dbReference type="EMBL" id="RAH85045.1"/>
    </source>
</evidence>
<name>A0A8T8XAH4_ASPJA</name>
<organism evidence="1 2">
    <name type="scientific">Aspergillus japonicus CBS 114.51</name>
    <dbReference type="NCBI Taxonomy" id="1448312"/>
    <lineage>
        <taxon>Eukaryota</taxon>
        <taxon>Fungi</taxon>
        <taxon>Dikarya</taxon>
        <taxon>Ascomycota</taxon>
        <taxon>Pezizomycotina</taxon>
        <taxon>Eurotiomycetes</taxon>
        <taxon>Eurotiomycetidae</taxon>
        <taxon>Eurotiales</taxon>
        <taxon>Aspergillaceae</taxon>
        <taxon>Aspergillus</taxon>
        <taxon>Aspergillus subgen. Circumdati</taxon>
    </lineage>
</organism>
<evidence type="ECO:0000313" key="2">
    <source>
        <dbReference type="Proteomes" id="UP000249497"/>
    </source>
</evidence>
<reference evidence="1 2" key="1">
    <citation type="submission" date="2018-02" db="EMBL/GenBank/DDBJ databases">
        <title>The genomes of Aspergillus section Nigri reveals drivers in fungal speciation.</title>
        <authorList>
            <consortium name="DOE Joint Genome Institute"/>
            <person name="Vesth T.C."/>
            <person name="Nybo J."/>
            <person name="Theobald S."/>
            <person name="Brandl J."/>
            <person name="Frisvad J.C."/>
            <person name="Nielsen K.F."/>
            <person name="Lyhne E.K."/>
            <person name="Kogle M.E."/>
            <person name="Kuo A."/>
            <person name="Riley R."/>
            <person name="Clum A."/>
            <person name="Nolan M."/>
            <person name="Lipzen A."/>
            <person name="Salamov A."/>
            <person name="Henrissat B."/>
            <person name="Wiebenga A."/>
            <person name="De vries R.P."/>
            <person name="Grigoriev I.V."/>
            <person name="Mortensen U.H."/>
            <person name="Andersen M.R."/>
            <person name="Baker S.E."/>
        </authorList>
    </citation>
    <scope>NUCLEOTIDE SEQUENCE [LARGE SCALE GENOMIC DNA]</scope>
    <source>
        <strain evidence="1 2">CBS 114.51</strain>
    </source>
</reference>
<dbReference type="GeneID" id="37170541"/>
<accession>A0A8T8XAH4</accession>
<dbReference type="EMBL" id="KZ824776">
    <property type="protein sequence ID" value="RAH85045.1"/>
    <property type="molecule type" value="Genomic_DNA"/>
</dbReference>
<keyword evidence="2" id="KW-1185">Reference proteome</keyword>
<dbReference type="Proteomes" id="UP000249497">
    <property type="component" value="Unassembled WGS sequence"/>
</dbReference>
<dbReference type="AlphaFoldDB" id="A0A8T8XAH4"/>
<protein>
    <submittedName>
        <fullName evidence="1">Uncharacterized protein</fullName>
    </submittedName>
</protein>
<proteinExistence type="predicted"/>